<evidence type="ECO:0008006" key="3">
    <source>
        <dbReference type="Google" id="ProtNLM"/>
    </source>
</evidence>
<reference evidence="2" key="1">
    <citation type="journal article" date="2019" name="Int. J. Syst. Evol. Microbiol.">
        <title>The Global Catalogue of Microorganisms (GCM) 10K type strain sequencing project: providing services to taxonomists for standard genome sequencing and annotation.</title>
        <authorList>
            <consortium name="The Broad Institute Genomics Platform"/>
            <consortium name="The Broad Institute Genome Sequencing Center for Infectious Disease"/>
            <person name="Wu L."/>
            <person name="Ma J."/>
        </authorList>
    </citation>
    <scope>NUCLEOTIDE SEQUENCE [LARGE SCALE GENOMIC DNA]</scope>
    <source>
        <strain evidence="2">TBRC 5832</strain>
    </source>
</reference>
<proteinExistence type="predicted"/>
<name>A0ABV8J7S3_9ACTN</name>
<dbReference type="Proteomes" id="UP001595867">
    <property type="component" value="Unassembled WGS sequence"/>
</dbReference>
<comment type="caution">
    <text evidence="1">The sequence shown here is derived from an EMBL/GenBank/DDBJ whole genome shotgun (WGS) entry which is preliminary data.</text>
</comment>
<keyword evidence="2" id="KW-1185">Reference proteome</keyword>
<sequence>MLVALIVVGMVLLVTCAALWPEPDEPGQPVKPSTPEGTLIQRLLTGEIDKRQYQAEQARLAARDAERHPLALPDDRL</sequence>
<protein>
    <recommendedName>
        <fullName evidence="3">SHOCT domain-containing protein</fullName>
    </recommendedName>
</protein>
<organism evidence="1 2">
    <name type="scientific">Actinoplanes subglobosus</name>
    <dbReference type="NCBI Taxonomy" id="1547892"/>
    <lineage>
        <taxon>Bacteria</taxon>
        <taxon>Bacillati</taxon>
        <taxon>Actinomycetota</taxon>
        <taxon>Actinomycetes</taxon>
        <taxon>Micromonosporales</taxon>
        <taxon>Micromonosporaceae</taxon>
        <taxon>Actinoplanes</taxon>
    </lineage>
</organism>
<evidence type="ECO:0000313" key="1">
    <source>
        <dbReference type="EMBL" id="MFC4070020.1"/>
    </source>
</evidence>
<accession>A0ABV8J7S3</accession>
<evidence type="ECO:0000313" key="2">
    <source>
        <dbReference type="Proteomes" id="UP001595867"/>
    </source>
</evidence>
<gene>
    <name evidence="1" type="ORF">ACFO0C_34265</name>
</gene>
<dbReference type="EMBL" id="JBHSBL010000024">
    <property type="protein sequence ID" value="MFC4070020.1"/>
    <property type="molecule type" value="Genomic_DNA"/>
</dbReference>
<dbReference type="RefSeq" id="WP_378070913.1">
    <property type="nucleotide sequence ID" value="NZ_JBHSBL010000024.1"/>
</dbReference>